<protein>
    <submittedName>
        <fullName evidence="1">Uncharacterized protein</fullName>
    </submittedName>
</protein>
<proteinExistence type="predicted"/>
<gene>
    <name evidence="1" type="ORF">UFOVP273_69</name>
</gene>
<dbReference type="EMBL" id="LR796284">
    <property type="protein sequence ID" value="CAB4134447.1"/>
    <property type="molecule type" value="Genomic_DNA"/>
</dbReference>
<organism evidence="1">
    <name type="scientific">uncultured Caudovirales phage</name>
    <dbReference type="NCBI Taxonomy" id="2100421"/>
    <lineage>
        <taxon>Viruses</taxon>
        <taxon>Duplodnaviria</taxon>
        <taxon>Heunggongvirae</taxon>
        <taxon>Uroviricota</taxon>
        <taxon>Caudoviricetes</taxon>
        <taxon>Peduoviridae</taxon>
        <taxon>Maltschvirus</taxon>
        <taxon>Maltschvirus maltsch</taxon>
    </lineage>
</organism>
<evidence type="ECO:0000313" key="1">
    <source>
        <dbReference type="EMBL" id="CAB4134447.1"/>
    </source>
</evidence>
<sequence>MIKVVLDGFDSYNQAVGFTHWLIHNMQRGKIKFHMPITAELLEVQYDGVDHDSSSQEQLVMNITVDLVEEDQD</sequence>
<name>A0A6J5LN37_9CAUD</name>
<reference evidence="1" key="1">
    <citation type="submission" date="2020-04" db="EMBL/GenBank/DDBJ databases">
        <authorList>
            <person name="Chiriac C."/>
            <person name="Salcher M."/>
            <person name="Ghai R."/>
            <person name="Kavagutti S V."/>
        </authorList>
    </citation>
    <scope>NUCLEOTIDE SEQUENCE</scope>
</reference>
<accession>A0A6J5LN37</accession>